<dbReference type="EMBL" id="ML977146">
    <property type="protein sequence ID" value="KAF1989234.1"/>
    <property type="molecule type" value="Genomic_DNA"/>
</dbReference>
<feature type="domain" description="Tyrosinase copper-binding" evidence="1">
    <location>
        <begin position="21"/>
        <end position="134"/>
    </location>
</feature>
<dbReference type="Pfam" id="PF00264">
    <property type="entry name" value="Tyrosinase"/>
    <property type="match status" value="1"/>
</dbReference>
<evidence type="ECO:0000313" key="3">
    <source>
        <dbReference type="Proteomes" id="UP000800041"/>
    </source>
</evidence>
<dbReference type="SUPFAM" id="SSF48056">
    <property type="entry name" value="Di-copper centre-containing domain"/>
    <property type="match status" value="1"/>
</dbReference>
<name>A0A6G1H847_9PEZI</name>
<dbReference type="GO" id="GO:0016491">
    <property type="term" value="F:oxidoreductase activity"/>
    <property type="evidence" value="ECO:0007669"/>
    <property type="project" value="InterPro"/>
</dbReference>
<sequence>MPLDSSLCRCRIHHKFITHSRSRYDYIIDAHQNATRSSLKNIHRSGVLLRWHRYHAWEYENATVKEYNYTGTQPYRDSTIKMETAGGQRQARPIHNPSNGFGGNCAYPEPVGQSSGGKCIEDGPLKDMTLVLGTGDGVEDPGNASYQRFQT</sequence>
<protein>
    <recommendedName>
        <fullName evidence="1">Tyrosinase copper-binding domain-containing protein</fullName>
    </recommendedName>
</protein>
<dbReference type="InterPro" id="IPR002227">
    <property type="entry name" value="Tyrosinase_Cu-bd"/>
</dbReference>
<gene>
    <name evidence="2" type="ORF">K402DRAFT_391385</name>
</gene>
<dbReference type="Gene3D" id="1.10.1280.10">
    <property type="entry name" value="Di-copper center containing domain from catechol oxidase"/>
    <property type="match status" value="1"/>
</dbReference>
<reference evidence="2" key="1">
    <citation type="journal article" date="2020" name="Stud. Mycol.">
        <title>101 Dothideomycetes genomes: a test case for predicting lifestyles and emergence of pathogens.</title>
        <authorList>
            <person name="Haridas S."/>
            <person name="Albert R."/>
            <person name="Binder M."/>
            <person name="Bloem J."/>
            <person name="Labutti K."/>
            <person name="Salamov A."/>
            <person name="Andreopoulos B."/>
            <person name="Baker S."/>
            <person name="Barry K."/>
            <person name="Bills G."/>
            <person name="Bluhm B."/>
            <person name="Cannon C."/>
            <person name="Castanera R."/>
            <person name="Culley D."/>
            <person name="Daum C."/>
            <person name="Ezra D."/>
            <person name="Gonzalez J."/>
            <person name="Henrissat B."/>
            <person name="Kuo A."/>
            <person name="Liang C."/>
            <person name="Lipzen A."/>
            <person name="Lutzoni F."/>
            <person name="Magnuson J."/>
            <person name="Mondo S."/>
            <person name="Nolan M."/>
            <person name="Ohm R."/>
            <person name="Pangilinan J."/>
            <person name="Park H.-J."/>
            <person name="Ramirez L."/>
            <person name="Alfaro M."/>
            <person name="Sun H."/>
            <person name="Tritt A."/>
            <person name="Yoshinaga Y."/>
            <person name="Zwiers L.-H."/>
            <person name="Turgeon B."/>
            <person name="Goodwin S."/>
            <person name="Spatafora J."/>
            <person name="Crous P."/>
            <person name="Grigoriev I."/>
        </authorList>
    </citation>
    <scope>NUCLEOTIDE SEQUENCE</scope>
    <source>
        <strain evidence="2">CBS 113979</strain>
    </source>
</reference>
<proteinExistence type="predicted"/>
<dbReference type="AlphaFoldDB" id="A0A6G1H847"/>
<evidence type="ECO:0000259" key="1">
    <source>
        <dbReference type="Pfam" id="PF00264"/>
    </source>
</evidence>
<keyword evidence="3" id="KW-1185">Reference proteome</keyword>
<dbReference type="Proteomes" id="UP000800041">
    <property type="component" value="Unassembled WGS sequence"/>
</dbReference>
<accession>A0A6G1H847</accession>
<dbReference type="InterPro" id="IPR008922">
    <property type="entry name" value="Di-copper_centre_dom_sf"/>
</dbReference>
<organism evidence="2 3">
    <name type="scientific">Aulographum hederae CBS 113979</name>
    <dbReference type="NCBI Taxonomy" id="1176131"/>
    <lineage>
        <taxon>Eukaryota</taxon>
        <taxon>Fungi</taxon>
        <taxon>Dikarya</taxon>
        <taxon>Ascomycota</taxon>
        <taxon>Pezizomycotina</taxon>
        <taxon>Dothideomycetes</taxon>
        <taxon>Pleosporomycetidae</taxon>
        <taxon>Aulographales</taxon>
        <taxon>Aulographaceae</taxon>
    </lineage>
</organism>
<evidence type="ECO:0000313" key="2">
    <source>
        <dbReference type="EMBL" id="KAF1989234.1"/>
    </source>
</evidence>